<reference evidence="2" key="1">
    <citation type="submission" date="2023-06" db="EMBL/GenBank/DDBJ databases">
        <title>Genome-scale phylogeny and comparative genomics of the fungal order Sordariales.</title>
        <authorList>
            <consortium name="Lawrence Berkeley National Laboratory"/>
            <person name="Hensen N."/>
            <person name="Bonometti L."/>
            <person name="Westerberg I."/>
            <person name="Brannstrom I.O."/>
            <person name="Guillou S."/>
            <person name="Cros-Aarteil S."/>
            <person name="Calhoun S."/>
            <person name="Haridas S."/>
            <person name="Kuo A."/>
            <person name="Mondo S."/>
            <person name="Pangilinan J."/>
            <person name="Riley R."/>
            <person name="LaButti K."/>
            <person name="Andreopoulos B."/>
            <person name="Lipzen A."/>
            <person name="Chen C."/>
            <person name="Yanf M."/>
            <person name="Daum C."/>
            <person name="Ng V."/>
            <person name="Clum A."/>
            <person name="Steindorff A."/>
            <person name="Ohm R."/>
            <person name="Martin F."/>
            <person name="Silar P."/>
            <person name="Natvig D."/>
            <person name="Lalanne C."/>
            <person name="Gautier V."/>
            <person name="Ament-velasquez S.L."/>
            <person name="Kruys A."/>
            <person name="Hutchinson M.I."/>
            <person name="Powell A.J."/>
            <person name="Barry K."/>
            <person name="Miller A.N."/>
            <person name="Grigoriev I.V."/>
            <person name="Debuchy R."/>
            <person name="Gladieux P."/>
            <person name="Thoren M.H."/>
            <person name="Johannesson H."/>
        </authorList>
    </citation>
    <scope>NUCLEOTIDE SEQUENCE</scope>
    <source>
        <strain evidence="2">SMH2392-1A</strain>
    </source>
</reference>
<feature type="compositionally biased region" description="Basic and acidic residues" evidence="1">
    <location>
        <begin position="43"/>
        <end position="63"/>
    </location>
</feature>
<dbReference type="Proteomes" id="UP001172101">
    <property type="component" value="Unassembled WGS sequence"/>
</dbReference>
<proteinExistence type="predicted"/>
<dbReference type="AlphaFoldDB" id="A0AA40DQA2"/>
<organism evidence="2 3">
    <name type="scientific">Lasiosphaeria miniovina</name>
    <dbReference type="NCBI Taxonomy" id="1954250"/>
    <lineage>
        <taxon>Eukaryota</taxon>
        <taxon>Fungi</taxon>
        <taxon>Dikarya</taxon>
        <taxon>Ascomycota</taxon>
        <taxon>Pezizomycotina</taxon>
        <taxon>Sordariomycetes</taxon>
        <taxon>Sordariomycetidae</taxon>
        <taxon>Sordariales</taxon>
        <taxon>Lasiosphaeriaceae</taxon>
        <taxon>Lasiosphaeria</taxon>
    </lineage>
</organism>
<keyword evidence="3" id="KW-1185">Reference proteome</keyword>
<accession>A0AA40DQA2</accession>
<evidence type="ECO:0000313" key="3">
    <source>
        <dbReference type="Proteomes" id="UP001172101"/>
    </source>
</evidence>
<dbReference type="RefSeq" id="XP_060292601.1">
    <property type="nucleotide sequence ID" value="XM_060442519.1"/>
</dbReference>
<name>A0AA40DQA2_9PEZI</name>
<evidence type="ECO:0000256" key="1">
    <source>
        <dbReference type="SAM" id="MobiDB-lite"/>
    </source>
</evidence>
<sequence>MTIIIQRAPGLKLPVPSRLPFRPFIRTTGPSSAHLRPMTRGLPHPDRHQTTPPSDRRGLTLGC</sequence>
<protein>
    <submittedName>
        <fullName evidence="2">Uncharacterized protein</fullName>
    </submittedName>
</protein>
<feature type="region of interest" description="Disordered" evidence="1">
    <location>
        <begin position="26"/>
        <end position="63"/>
    </location>
</feature>
<comment type="caution">
    <text evidence="2">The sequence shown here is derived from an EMBL/GenBank/DDBJ whole genome shotgun (WGS) entry which is preliminary data.</text>
</comment>
<gene>
    <name evidence="2" type="ORF">B0T26DRAFT_721099</name>
</gene>
<evidence type="ECO:0000313" key="2">
    <source>
        <dbReference type="EMBL" id="KAK0709297.1"/>
    </source>
</evidence>
<dbReference type="EMBL" id="JAUIRO010000006">
    <property type="protein sequence ID" value="KAK0709297.1"/>
    <property type="molecule type" value="Genomic_DNA"/>
</dbReference>
<dbReference type="GeneID" id="85325789"/>